<proteinExistence type="predicted"/>
<protein>
    <submittedName>
        <fullName evidence="2">Predicted ester cyclase</fullName>
    </submittedName>
</protein>
<dbReference type="SUPFAM" id="SSF54427">
    <property type="entry name" value="NTF2-like"/>
    <property type="match status" value="1"/>
</dbReference>
<sequence>MKKIVLICLLLGFAIQAQASLTEQEKNKEVVTQFYQKAINNKDFSAAEVYLGPWYIQHNPLAKDGIEGLKQYIDYLKQAFPESHSEIKRVMAEGDYVILHVHSIKEPGTHGQAIIDIFRLEKNKIVEHWDVIQTIPAESANSNGMF</sequence>
<dbReference type="InterPro" id="IPR032710">
    <property type="entry name" value="NTF2-like_dom_sf"/>
</dbReference>
<dbReference type="GO" id="GO:0030638">
    <property type="term" value="P:polyketide metabolic process"/>
    <property type="evidence" value="ECO:0007669"/>
    <property type="project" value="InterPro"/>
</dbReference>
<dbReference type="Gene3D" id="3.10.450.50">
    <property type="match status" value="1"/>
</dbReference>
<evidence type="ECO:0000256" key="1">
    <source>
        <dbReference type="SAM" id="SignalP"/>
    </source>
</evidence>
<gene>
    <name evidence="2" type="ORF">NCTC13315_00684</name>
</gene>
<dbReference type="RefSeq" id="WP_115301927.1">
    <property type="nucleotide sequence ID" value="NZ_CAAAHO010000008.1"/>
</dbReference>
<reference evidence="2 3" key="1">
    <citation type="submission" date="2018-06" db="EMBL/GenBank/DDBJ databases">
        <authorList>
            <consortium name="Pathogen Informatics"/>
            <person name="Doyle S."/>
        </authorList>
    </citation>
    <scope>NUCLEOTIDE SEQUENCE [LARGE SCALE GENOMIC DNA]</scope>
    <source>
        <strain evidence="2 3">NCTC13315</strain>
    </source>
</reference>
<dbReference type="Proteomes" id="UP000254968">
    <property type="component" value="Unassembled WGS sequence"/>
</dbReference>
<dbReference type="OrthoDB" id="9812089at2"/>
<dbReference type="EMBL" id="UGNV01000001">
    <property type="protein sequence ID" value="STX28160.1"/>
    <property type="molecule type" value="Genomic_DNA"/>
</dbReference>
<dbReference type="AlphaFoldDB" id="A0A378I0C5"/>
<dbReference type="Pfam" id="PF07366">
    <property type="entry name" value="SnoaL"/>
    <property type="match status" value="1"/>
</dbReference>
<feature type="signal peptide" evidence="1">
    <location>
        <begin position="1"/>
        <end position="19"/>
    </location>
</feature>
<dbReference type="InterPro" id="IPR009959">
    <property type="entry name" value="Cyclase_SnoaL-like"/>
</dbReference>
<name>A0A378I0C5_9GAMM</name>
<evidence type="ECO:0000313" key="2">
    <source>
        <dbReference type="EMBL" id="STX28160.1"/>
    </source>
</evidence>
<accession>A0A378I0C5</accession>
<keyword evidence="1" id="KW-0732">Signal</keyword>
<organism evidence="2 3">
    <name type="scientific">Legionella beliardensis</name>
    <dbReference type="NCBI Taxonomy" id="91822"/>
    <lineage>
        <taxon>Bacteria</taxon>
        <taxon>Pseudomonadati</taxon>
        <taxon>Pseudomonadota</taxon>
        <taxon>Gammaproteobacteria</taxon>
        <taxon>Legionellales</taxon>
        <taxon>Legionellaceae</taxon>
        <taxon>Legionella</taxon>
    </lineage>
</organism>
<dbReference type="PANTHER" id="PTHR38436">
    <property type="entry name" value="POLYKETIDE CYCLASE SNOAL-LIKE DOMAIN"/>
    <property type="match status" value="1"/>
</dbReference>
<keyword evidence="3" id="KW-1185">Reference proteome</keyword>
<feature type="chain" id="PRO_5016921503" evidence="1">
    <location>
        <begin position="20"/>
        <end position="146"/>
    </location>
</feature>
<dbReference type="PANTHER" id="PTHR38436:SF1">
    <property type="entry name" value="ESTER CYCLASE"/>
    <property type="match status" value="1"/>
</dbReference>
<evidence type="ECO:0000313" key="3">
    <source>
        <dbReference type="Proteomes" id="UP000254968"/>
    </source>
</evidence>